<feature type="region of interest" description="Disordered" evidence="1">
    <location>
        <begin position="1"/>
        <end position="38"/>
    </location>
</feature>
<reference evidence="2 3" key="1">
    <citation type="submission" date="2024-09" db="EMBL/GenBank/DDBJ databases">
        <title>Genome sequencing and assembly of Phytophthora oleae, isolate VK10A, causative agent of rot of olive drupes.</title>
        <authorList>
            <person name="Conti Taguali S."/>
            <person name="Riolo M."/>
            <person name="La Spada F."/>
            <person name="Cacciola S.O."/>
            <person name="Dionisio G."/>
        </authorList>
    </citation>
    <scope>NUCLEOTIDE SEQUENCE [LARGE SCALE GENOMIC DNA]</scope>
    <source>
        <strain evidence="2 3">VK10A</strain>
    </source>
</reference>
<name>A0ABD3FZG9_9STRA</name>
<dbReference type="Proteomes" id="UP001632037">
    <property type="component" value="Unassembled WGS sequence"/>
</dbReference>
<dbReference type="InterPro" id="IPR006553">
    <property type="entry name" value="Leu-rich_rpt_Cys-con_subtyp"/>
</dbReference>
<dbReference type="InterPro" id="IPR032675">
    <property type="entry name" value="LRR_dom_sf"/>
</dbReference>
<protein>
    <submittedName>
        <fullName evidence="2">Uncharacterized protein</fullName>
    </submittedName>
</protein>
<dbReference type="AlphaFoldDB" id="A0ABD3FZG9"/>
<gene>
    <name evidence="2" type="ORF">V7S43_003510</name>
</gene>
<dbReference type="SMART" id="SM00367">
    <property type="entry name" value="LRR_CC"/>
    <property type="match status" value="2"/>
</dbReference>
<dbReference type="SUPFAM" id="SSF52047">
    <property type="entry name" value="RNI-like"/>
    <property type="match status" value="1"/>
</dbReference>
<evidence type="ECO:0000313" key="2">
    <source>
        <dbReference type="EMBL" id="KAL3671594.1"/>
    </source>
</evidence>
<dbReference type="EMBL" id="JBIMZQ010000005">
    <property type="protein sequence ID" value="KAL3671594.1"/>
    <property type="molecule type" value="Genomic_DNA"/>
</dbReference>
<dbReference type="Gene3D" id="3.80.10.10">
    <property type="entry name" value="Ribonuclease Inhibitor"/>
    <property type="match status" value="1"/>
</dbReference>
<organism evidence="2 3">
    <name type="scientific">Phytophthora oleae</name>
    <dbReference type="NCBI Taxonomy" id="2107226"/>
    <lineage>
        <taxon>Eukaryota</taxon>
        <taxon>Sar</taxon>
        <taxon>Stramenopiles</taxon>
        <taxon>Oomycota</taxon>
        <taxon>Peronosporomycetes</taxon>
        <taxon>Peronosporales</taxon>
        <taxon>Peronosporaceae</taxon>
        <taxon>Phytophthora</taxon>
    </lineage>
</organism>
<accession>A0ABD3FZG9</accession>
<keyword evidence="3" id="KW-1185">Reference proteome</keyword>
<evidence type="ECO:0000256" key="1">
    <source>
        <dbReference type="SAM" id="MobiDB-lite"/>
    </source>
</evidence>
<comment type="caution">
    <text evidence="2">The sequence shown here is derived from an EMBL/GenBank/DDBJ whole genome shotgun (WGS) entry which is preliminary data.</text>
</comment>
<proteinExistence type="predicted"/>
<evidence type="ECO:0000313" key="3">
    <source>
        <dbReference type="Proteomes" id="UP001632037"/>
    </source>
</evidence>
<sequence length="215" mass="23273">MASFASKKNRARVAHDGVRLSSLSPEKRSSNNRGEPWGRPHVVAELATVFAYREIPDEVLTGTNLDLSIWSVVATDACLAKLSHSSAISGLTSPLRHQLQSNQLSDLLPSAVMATSALATIDSVIALPKQQAVVRINLSGADQITDKTAHLIAVACPELKHLNLERALKLTDSGILHIVSRCRRLETLNLSYLTALQSPALSCIGELRLPLRCEK</sequence>